<dbReference type="EMBL" id="JADJUC010000012">
    <property type="protein sequence ID" value="MBK8524690.1"/>
    <property type="molecule type" value="Genomic_DNA"/>
</dbReference>
<dbReference type="InterPro" id="IPR006645">
    <property type="entry name" value="NGN-like_dom"/>
</dbReference>
<reference evidence="3" key="1">
    <citation type="submission" date="2020-10" db="EMBL/GenBank/DDBJ databases">
        <title>Connecting structure to function with the recovery of over 1000 high-quality activated sludge metagenome-assembled genomes encoding full-length rRNA genes using long-read sequencing.</title>
        <authorList>
            <person name="Singleton C.M."/>
            <person name="Petriglieri F."/>
            <person name="Kristensen J.M."/>
            <person name="Kirkegaard R.H."/>
            <person name="Michaelsen T.Y."/>
            <person name="Andersen M.H."/>
            <person name="Karst S.M."/>
            <person name="Dueholm M.S."/>
            <person name="Nielsen P.H."/>
            <person name="Albertsen M."/>
        </authorList>
    </citation>
    <scope>NUCLEOTIDE SEQUENCE</scope>
    <source>
        <strain evidence="3">Hirt_18-Q3-R61-65_BATAC.395</strain>
    </source>
</reference>
<dbReference type="InterPro" id="IPR036735">
    <property type="entry name" value="NGN_dom_sf"/>
</dbReference>
<evidence type="ECO:0000313" key="3">
    <source>
        <dbReference type="EMBL" id="MBK8524690.1"/>
    </source>
</evidence>
<comment type="caution">
    <text evidence="3">The sequence shown here is derived from an EMBL/GenBank/DDBJ whole genome shotgun (WGS) entry which is preliminary data.</text>
</comment>
<evidence type="ECO:0000313" key="4">
    <source>
        <dbReference type="Proteomes" id="UP000886689"/>
    </source>
</evidence>
<keyword evidence="1" id="KW-0804">Transcription</keyword>
<name>A0A9D7K1B3_9PROT</name>
<dbReference type="Gene3D" id="3.30.70.940">
    <property type="entry name" value="NusG, N-terminal domain"/>
    <property type="match status" value="1"/>
</dbReference>
<protein>
    <recommendedName>
        <fullName evidence="2">NusG-like N-terminal domain-containing protein</fullName>
    </recommendedName>
</protein>
<accession>A0A9D7K1B3</accession>
<gene>
    <name evidence="3" type="ORF">IPL58_11685</name>
</gene>
<dbReference type="Proteomes" id="UP000886689">
    <property type="component" value="Unassembled WGS sequence"/>
</dbReference>
<dbReference type="SUPFAM" id="SSF82679">
    <property type="entry name" value="N-utilization substance G protein NusG, N-terminal domain"/>
    <property type="match status" value="1"/>
</dbReference>
<evidence type="ECO:0000259" key="2">
    <source>
        <dbReference type="Pfam" id="PF02357"/>
    </source>
</evidence>
<dbReference type="GO" id="GO:0006354">
    <property type="term" value="P:DNA-templated transcription elongation"/>
    <property type="evidence" value="ECO:0007669"/>
    <property type="project" value="InterPro"/>
</dbReference>
<evidence type="ECO:0000256" key="1">
    <source>
        <dbReference type="ARBA" id="ARBA00023163"/>
    </source>
</evidence>
<proteinExistence type="predicted"/>
<organism evidence="3 4">
    <name type="scientific">Candidatus Proximibacter danicus</name>
    <dbReference type="NCBI Taxonomy" id="2954365"/>
    <lineage>
        <taxon>Bacteria</taxon>
        <taxon>Pseudomonadati</taxon>
        <taxon>Pseudomonadota</taxon>
        <taxon>Betaproteobacteria</taxon>
        <taxon>Candidatus Proximibacter</taxon>
    </lineage>
</organism>
<dbReference type="Pfam" id="PF02357">
    <property type="entry name" value="NusG"/>
    <property type="match status" value="1"/>
</dbReference>
<feature type="domain" description="NusG-like N-terminal" evidence="2">
    <location>
        <begin position="1"/>
        <end position="32"/>
    </location>
</feature>
<sequence>MHWYLVHTKLGQERCALENLERQGYQCYLPTFPSENSAEVCWLSRMSLCSRVTYLSDWAATIRPRAGLQFIRPKGVSRLVRFWRRPR</sequence>
<dbReference type="AlphaFoldDB" id="A0A9D7K1B3"/>